<dbReference type="Gene3D" id="1.10.10.10">
    <property type="entry name" value="Winged helix-like DNA-binding domain superfamily/Winged helix DNA-binding domain"/>
    <property type="match status" value="1"/>
</dbReference>
<keyword evidence="1 5" id="KW-0678">Repressor</keyword>
<comment type="similarity">
    <text evidence="5">Belongs to the HrcA family.</text>
</comment>
<dbReference type="InterPro" id="IPR002571">
    <property type="entry name" value="HrcA"/>
</dbReference>
<dbReference type="SUPFAM" id="SSF46785">
    <property type="entry name" value="Winged helix' DNA-binding domain"/>
    <property type="match status" value="1"/>
</dbReference>
<dbReference type="Gene3D" id="3.30.390.60">
    <property type="entry name" value="Heat-inducible transcription repressor hrca homolog, domain 3"/>
    <property type="match status" value="1"/>
</dbReference>
<feature type="domain" description="Winged helix-turn-helix transcription repressor HrcA DNA-binding" evidence="7">
    <location>
        <begin position="12"/>
        <end position="82"/>
    </location>
</feature>
<evidence type="ECO:0000259" key="6">
    <source>
        <dbReference type="Pfam" id="PF01628"/>
    </source>
</evidence>
<keyword evidence="4 5" id="KW-0804">Transcription</keyword>
<dbReference type="NCBIfam" id="TIGR00331">
    <property type="entry name" value="hrcA"/>
    <property type="match status" value="1"/>
</dbReference>
<evidence type="ECO:0000256" key="2">
    <source>
        <dbReference type="ARBA" id="ARBA00023015"/>
    </source>
</evidence>
<name>A0A7H0FXI8_9GAMM</name>
<dbReference type="Proteomes" id="UP000516018">
    <property type="component" value="Chromosome"/>
</dbReference>
<dbReference type="PANTHER" id="PTHR34824:SF1">
    <property type="entry name" value="HEAT-INDUCIBLE TRANSCRIPTION REPRESSOR HRCA"/>
    <property type="match status" value="1"/>
</dbReference>
<dbReference type="AlphaFoldDB" id="A0A7H0FXI8"/>
<evidence type="ECO:0000256" key="1">
    <source>
        <dbReference type="ARBA" id="ARBA00022491"/>
    </source>
</evidence>
<accession>A0A7H0FXI8</accession>
<dbReference type="HAMAP" id="MF_00081">
    <property type="entry name" value="HrcA"/>
    <property type="match status" value="1"/>
</dbReference>
<dbReference type="InterPro" id="IPR036388">
    <property type="entry name" value="WH-like_DNA-bd_sf"/>
</dbReference>
<evidence type="ECO:0000313" key="9">
    <source>
        <dbReference type="Proteomes" id="UP000516018"/>
    </source>
</evidence>
<dbReference type="InterPro" id="IPR036390">
    <property type="entry name" value="WH_DNA-bd_sf"/>
</dbReference>
<dbReference type="InterPro" id="IPR005104">
    <property type="entry name" value="WHTH_HrcA_DNA-bd"/>
</dbReference>
<keyword evidence="3 5" id="KW-0346">Stress response</keyword>
<keyword evidence="9" id="KW-1185">Reference proteome</keyword>
<sequence>MSRHPSDLASLDPRARHLLRTLIGRYIQSGEPVGSQTLARHAGLDVSAATIRNILSDLEEIGLLSAPHTSAGRIPTAQGYRLFVDSLLQVRPLPEGEIAKLRSELPSGSGTQALLDSASELLSAMTHFVGVVSVPRREQFAFRRIEFVPLDAQRVLAILVFADNEVQNRIIQTRRPYDASELERVANYLNAHFAGRTLPDIRAHLLHELRNARDEMGALLARSVELAEQVLAPSHDDMVLAGQTRLMGVQELSDLDRLRDLFDAFARKREILQLLERTVRAPGVRIFIGEETGLAPLEGMSLVTAPYAAGGRVLGVLGVIGPSRMAYDRVIPVVQAAAEALGAAIHPSAPDAIP</sequence>
<evidence type="ECO:0000256" key="4">
    <source>
        <dbReference type="ARBA" id="ARBA00023163"/>
    </source>
</evidence>
<dbReference type="Pfam" id="PF01628">
    <property type="entry name" value="HrcA"/>
    <property type="match status" value="1"/>
</dbReference>
<keyword evidence="2 5" id="KW-0805">Transcription regulation</keyword>
<dbReference type="KEGG" id="lsx:H8B22_00340"/>
<dbReference type="PANTHER" id="PTHR34824">
    <property type="entry name" value="HEAT-INDUCIBLE TRANSCRIPTION REPRESSOR HRCA"/>
    <property type="match status" value="1"/>
</dbReference>
<organism evidence="8 9">
    <name type="scientific">Agrilutibacter terrestris</name>
    <dbReference type="NCBI Taxonomy" id="2865112"/>
    <lineage>
        <taxon>Bacteria</taxon>
        <taxon>Pseudomonadati</taxon>
        <taxon>Pseudomonadota</taxon>
        <taxon>Gammaproteobacteria</taxon>
        <taxon>Lysobacterales</taxon>
        <taxon>Lysobacteraceae</taxon>
        <taxon>Agrilutibacter</taxon>
    </lineage>
</organism>
<dbReference type="SUPFAM" id="SSF55781">
    <property type="entry name" value="GAF domain-like"/>
    <property type="match status" value="1"/>
</dbReference>
<evidence type="ECO:0000256" key="5">
    <source>
        <dbReference type="HAMAP-Rule" id="MF_00081"/>
    </source>
</evidence>
<dbReference type="RefSeq" id="WP_187712193.1">
    <property type="nucleotide sequence ID" value="NZ_CP060820.1"/>
</dbReference>
<dbReference type="EMBL" id="CP060820">
    <property type="protein sequence ID" value="QNP40754.1"/>
    <property type="molecule type" value="Genomic_DNA"/>
</dbReference>
<proteinExistence type="inferred from homology"/>
<dbReference type="InterPro" id="IPR023120">
    <property type="entry name" value="WHTH_transcript_rep_HrcA_IDD"/>
</dbReference>
<dbReference type="GO" id="GO:0003677">
    <property type="term" value="F:DNA binding"/>
    <property type="evidence" value="ECO:0007669"/>
    <property type="project" value="InterPro"/>
</dbReference>
<dbReference type="Pfam" id="PF03444">
    <property type="entry name" value="WHD_HrcA"/>
    <property type="match status" value="1"/>
</dbReference>
<evidence type="ECO:0000256" key="3">
    <source>
        <dbReference type="ARBA" id="ARBA00023016"/>
    </source>
</evidence>
<dbReference type="Gene3D" id="3.30.450.40">
    <property type="match status" value="1"/>
</dbReference>
<reference evidence="8 9" key="1">
    <citation type="submission" date="2020-08" db="EMBL/GenBank/DDBJ databases">
        <title>Lysobacter sp. II4 sp. nov., isolated from soil.</title>
        <authorList>
            <person name="Woo C.Y."/>
            <person name="Kim J."/>
        </authorList>
    </citation>
    <scope>NUCLEOTIDE SEQUENCE [LARGE SCALE GENOMIC DNA]</scope>
    <source>
        <strain evidence="8 9">II4</strain>
    </source>
</reference>
<protein>
    <recommendedName>
        <fullName evidence="5">Heat-inducible transcription repressor HrcA</fullName>
    </recommendedName>
</protein>
<feature type="domain" description="Heat-inducible transcription repressor HrcA C-terminal" evidence="6">
    <location>
        <begin position="113"/>
        <end position="331"/>
    </location>
</feature>
<dbReference type="InterPro" id="IPR021153">
    <property type="entry name" value="HrcA_C"/>
</dbReference>
<gene>
    <name evidence="5 8" type="primary">hrcA</name>
    <name evidence="8" type="ORF">H8B22_00340</name>
</gene>
<dbReference type="PIRSF" id="PIRSF005485">
    <property type="entry name" value="HrcA"/>
    <property type="match status" value="1"/>
</dbReference>
<dbReference type="GO" id="GO:0045892">
    <property type="term" value="P:negative regulation of DNA-templated transcription"/>
    <property type="evidence" value="ECO:0007669"/>
    <property type="project" value="UniProtKB-UniRule"/>
</dbReference>
<evidence type="ECO:0000313" key="8">
    <source>
        <dbReference type="EMBL" id="QNP40754.1"/>
    </source>
</evidence>
<dbReference type="InterPro" id="IPR029016">
    <property type="entry name" value="GAF-like_dom_sf"/>
</dbReference>
<comment type="function">
    <text evidence="5">Negative regulator of class I heat shock genes (grpE-dnaK-dnaJ and groELS operons). Prevents heat-shock induction of these operons.</text>
</comment>
<evidence type="ECO:0000259" key="7">
    <source>
        <dbReference type="Pfam" id="PF03444"/>
    </source>
</evidence>